<dbReference type="Proteomes" id="UP000298860">
    <property type="component" value="Unassembled WGS sequence"/>
</dbReference>
<evidence type="ECO:0000256" key="1">
    <source>
        <dbReference type="ARBA" id="ARBA00023002"/>
    </source>
</evidence>
<protein>
    <submittedName>
        <fullName evidence="3">PPOX class F420-dependent enzyme</fullName>
    </submittedName>
</protein>
<evidence type="ECO:0000313" key="3">
    <source>
        <dbReference type="EMBL" id="GDY28975.1"/>
    </source>
</evidence>
<dbReference type="NCBIfam" id="TIGR03618">
    <property type="entry name" value="Rv1155_F420"/>
    <property type="match status" value="1"/>
</dbReference>
<keyword evidence="4" id="KW-1185">Reference proteome</keyword>
<dbReference type="AlphaFoldDB" id="A0A4D4IX89"/>
<evidence type="ECO:0000259" key="2">
    <source>
        <dbReference type="Pfam" id="PF01243"/>
    </source>
</evidence>
<comment type="caution">
    <text evidence="3">The sequence shown here is derived from an EMBL/GenBank/DDBJ whole genome shotgun (WGS) entry which is preliminary data.</text>
</comment>
<gene>
    <name evidence="3" type="ORF">GTS_06080</name>
</gene>
<dbReference type="Gene3D" id="2.30.110.10">
    <property type="entry name" value="Electron Transport, Fmn-binding Protein, Chain A"/>
    <property type="match status" value="1"/>
</dbReference>
<dbReference type="OrthoDB" id="158738at2"/>
<proteinExistence type="predicted"/>
<reference evidence="4" key="1">
    <citation type="submission" date="2019-04" db="EMBL/GenBank/DDBJ databases">
        <title>Draft genome sequence of Pseudonocardiaceae bacterium SL3-2-4.</title>
        <authorList>
            <person name="Ningsih F."/>
            <person name="Yokota A."/>
            <person name="Sakai Y."/>
            <person name="Nanatani K."/>
            <person name="Yabe S."/>
            <person name="Oetari A."/>
            <person name="Sjamsuridzal W."/>
        </authorList>
    </citation>
    <scope>NUCLEOTIDE SEQUENCE [LARGE SCALE GENOMIC DNA]</scope>
    <source>
        <strain evidence="4">SL3-2-4</strain>
    </source>
</reference>
<name>A0A4D4IX89_9PSEU</name>
<dbReference type="RefSeq" id="WP_137812159.1">
    <property type="nucleotide sequence ID" value="NZ_BJFL01000002.1"/>
</dbReference>
<dbReference type="GO" id="GO:0070967">
    <property type="term" value="F:coenzyme F420 binding"/>
    <property type="evidence" value="ECO:0007669"/>
    <property type="project" value="TreeGrafter"/>
</dbReference>
<dbReference type="InterPro" id="IPR052019">
    <property type="entry name" value="F420H2_bilvrd_red/Heme_oxyg"/>
</dbReference>
<dbReference type="EMBL" id="BJFL01000002">
    <property type="protein sequence ID" value="GDY28975.1"/>
    <property type="molecule type" value="Genomic_DNA"/>
</dbReference>
<sequence>MGGNQRARIRMTDEEVATFLHDQRTAVLCTMHPRGSIHAVAMWYGFVDGHVALETKTKSQKAQNLRRDPRMTLLVEDGDSYDELRGVELVGTGELFDDPDKLWQLGVSMYQRYLGEYTEQARPMVEAMLHNRVGILMRTERTVSWDHRKLS</sequence>
<dbReference type="InterPro" id="IPR011576">
    <property type="entry name" value="Pyridox_Oxase_N"/>
</dbReference>
<evidence type="ECO:0000313" key="4">
    <source>
        <dbReference type="Proteomes" id="UP000298860"/>
    </source>
</evidence>
<dbReference type="InterPro" id="IPR019920">
    <property type="entry name" value="F420-binding_dom_put"/>
</dbReference>
<dbReference type="Pfam" id="PF01243">
    <property type="entry name" value="PNPOx_N"/>
    <property type="match status" value="1"/>
</dbReference>
<keyword evidence="1" id="KW-0560">Oxidoreductase</keyword>
<organism evidence="3 4">
    <name type="scientific">Gandjariella thermophila</name>
    <dbReference type="NCBI Taxonomy" id="1931992"/>
    <lineage>
        <taxon>Bacteria</taxon>
        <taxon>Bacillati</taxon>
        <taxon>Actinomycetota</taxon>
        <taxon>Actinomycetes</taxon>
        <taxon>Pseudonocardiales</taxon>
        <taxon>Pseudonocardiaceae</taxon>
        <taxon>Gandjariella</taxon>
    </lineage>
</organism>
<dbReference type="PANTHER" id="PTHR35176:SF6">
    <property type="entry name" value="HEME OXYGENASE HI_0854-RELATED"/>
    <property type="match status" value="1"/>
</dbReference>
<dbReference type="InterPro" id="IPR012349">
    <property type="entry name" value="Split_barrel_FMN-bd"/>
</dbReference>
<accession>A0A4D4IX89</accession>
<dbReference type="GO" id="GO:0005829">
    <property type="term" value="C:cytosol"/>
    <property type="evidence" value="ECO:0007669"/>
    <property type="project" value="TreeGrafter"/>
</dbReference>
<dbReference type="GO" id="GO:0016627">
    <property type="term" value="F:oxidoreductase activity, acting on the CH-CH group of donors"/>
    <property type="evidence" value="ECO:0007669"/>
    <property type="project" value="TreeGrafter"/>
</dbReference>
<feature type="domain" description="Pyridoxamine 5'-phosphate oxidase N-terminal" evidence="2">
    <location>
        <begin position="13"/>
        <end position="141"/>
    </location>
</feature>
<dbReference type="SUPFAM" id="SSF50475">
    <property type="entry name" value="FMN-binding split barrel"/>
    <property type="match status" value="1"/>
</dbReference>
<dbReference type="PANTHER" id="PTHR35176">
    <property type="entry name" value="HEME OXYGENASE HI_0854-RELATED"/>
    <property type="match status" value="1"/>
</dbReference>